<keyword evidence="6" id="KW-0812">Transmembrane</keyword>
<dbReference type="NCBIfam" id="TIGR00229">
    <property type="entry name" value="sensory_box"/>
    <property type="match status" value="2"/>
</dbReference>
<accession>A0A0K6GS53</accession>
<dbReference type="Gene3D" id="3.30.450.20">
    <property type="entry name" value="PAS domain"/>
    <property type="match status" value="3"/>
</dbReference>
<dbReference type="InterPro" id="IPR000700">
    <property type="entry name" value="PAS-assoc_C"/>
</dbReference>
<dbReference type="InterPro" id="IPR004358">
    <property type="entry name" value="Sig_transdc_His_kin-like_C"/>
</dbReference>
<dbReference type="InterPro" id="IPR000014">
    <property type="entry name" value="PAS"/>
</dbReference>
<evidence type="ECO:0000256" key="2">
    <source>
        <dbReference type="ARBA" id="ARBA00012438"/>
    </source>
</evidence>
<dbReference type="SMART" id="SM00086">
    <property type="entry name" value="PAC"/>
    <property type="match status" value="3"/>
</dbReference>
<dbReference type="AlphaFoldDB" id="A0A0K6GS53"/>
<keyword evidence="6" id="KW-0472">Membrane</keyword>
<dbReference type="InterPro" id="IPR001610">
    <property type="entry name" value="PAC"/>
</dbReference>
<dbReference type="Pfam" id="PF13188">
    <property type="entry name" value="PAS_8"/>
    <property type="match status" value="1"/>
</dbReference>
<dbReference type="PROSITE" id="PS50113">
    <property type="entry name" value="PAC"/>
    <property type="match status" value="2"/>
</dbReference>
<feature type="domain" description="Histidine kinase" evidence="7">
    <location>
        <begin position="668"/>
        <end position="884"/>
    </location>
</feature>
<dbReference type="Gene3D" id="1.10.287.130">
    <property type="match status" value="1"/>
</dbReference>
<keyword evidence="4" id="KW-0808">Transferase</keyword>
<dbReference type="Proteomes" id="UP000243535">
    <property type="component" value="Unassembled WGS sequence"/>
</dbReference>
<dbReference type="CDD" id="cd00082">
    <property type="entry name" value="HisKA"/>
    <property type="match status" value="1"/>
</dbReference>
<dbReference type="CDD" id="cd00130">
    <property type="entry name" value="PAS"/>
    <property type="match status" value="2"/>
</dbReference>
<dbReference type="GO" id="GO:0000155">
    <property type="term" value="F:phosphorelay sensor kinase activity"/>
    <property type="evidence" value="ECO:0007669"/>
    <property type="project" value="InterPro"/>
</dbReference>
<evidence type="ECO:0000256" key="3">
    <source>
        <dbReference type="ARBA" id="ARBA00022553"/>
    </source>
</evidence>
<keyword evidence="6" id="KW-1133">Transmembrane helix</keyword>
<dbReference type="InterPro" id="IPR036097">
    <property type="entry name" value="HisK_dim/P_sf"/>
</dbReference>
<dbReference type="Pfam" id="PF00512">
    <property type="entry name" value="HisKA"/>
    <property type="match status" value="1"/>
</dbReference>
<dbReference type="Gene3D" id="3.30.565.10">
    <property type="entry name" value="Histidine kinase-like ATPase, C-terminal domain"/>
    <property type="match status" value="1"/>
</dbReference>
<keyword evidence="3" id="KW-0597">Phosphoprotein</keyword>
<dbReference type="InterPro" id="IPR003594">
    <property type="entry name" value="HATPase_dom"/>
</dbReference>
<dbReference type="InterPro" id="IPR035965">
    <property type="entry name" value="PAS-like_dom_sf"/>
</dbReference>
<dbReference type="EC" id="2.7.13.3" evidence="2"/>
<evidence type="ECO:0000256" key="1">
    <source>
        <dbReference type="ARBA" id="ARBA00000085"/>
    </source>
</evidence>
<dbReference type="InterPro" id="IPR005467">
    <property type="entry name" value="His_kinase_dom"/>
</dbReference>
<dbReference type="InterPro" id="IPR013656">
    <property type="entry name" value="PAS_4"/>
</dbReference>
<evidence type="ECO:0000259" key="7">
    <source>
        <dbReference type="PROSITE" id="PS50109"/>
    </source>
</evidence>
<comment type="catalytic activity">
    <reaction evidence="1">
        <text>ATP + protein L-histidine = ADP + protein N-phospho-L-histidine.</text>
        <dbReference type="EC" id="2.7.13.3"/>
    </reaction>
</comment>
<dbReference type="SMART" id="SM00387">
    <property type="entry name" value="HATPase_c"/>
    <property type="match status" value="1"/>
</dbReference>
<reference evidence="11" key="1">
    <citation type="submission" date="2015-08" db="EMBL/GenBank/DDBJ databases">
        <authorList>
            <person name="Varghese N."/>
        </authorList>
    </citation>
    <scope>NUCLEOTIDE SEQUENCE [LARGE SCALE GENOMIC DNA]</scope>
    <source>
        <strain evidence="11">DSM 17901</strain>
    </source>
</reference>
<feature type="transmembrane region" description="Helical" evidence="6">
    <location>
        <begin position="15"/>
        <end position="38"/>
    </location>
</feature>
<proteinExistence type="predicted"/>
<feature type="domain" description="PAS" evidence="8">
    <location>
        <begin position="405"/>
        <end position="450"/>
    </location>
</feature>
<feature type="domain" description="PAC" evidence="9">
    <location>
        <begin position="357"/>
        <end position="405"/>
    </location>
</feature>
<evidence type="ECO:0000256" key="5">
    <source>
        <dbReference type="ARBA" id="ARBA00022777"/>
    </source>
</evidence>
<gene>
    <name evidence="10" type="ORF">Ga0061063_0220</name>
</gene>
<dbReference type="PROSITE" id="PS50109">
    <property type="entry name" value="HIS_KIN"/>
    <property type="match status" value="1"/>
</dbReference>
<protein>
    <recommendedName>
        <fullName evidence="2">histidine kinase</fullName>
        <ecNumber evidence="2">2.7.13.3</ecNumber>
    </recommendedName>
</protein>
<dbReference type="SMART" id="SM00388">
    <property type="entry name" value="HisKA"/>
    <property type="match status" value="1"/>
</dbReference>
<name>A0A0K6GS53_9NEIS</name>
<dbReference type="SMART" id="SM00091">
    <property type="entry name" value="PAS"/>
    <property type="match status" value="3"/>
</dbReference>
<organism evidence="10 11">
    <name type="scientific">Gulbenkiania indica</name>
    <dbReference type="NCBI Taxonomy" id="375574"/>
    <lineage>
        <taxon>Bacteria</taxon>
        <taxon>Pseudomonadati</taxon>
        <taxon>Pseudomonadota</taxon>
        <taxon>Betaproteobacteria</taxon>
        <taxon>Neisseriales</taxon>
        <taxon>Chromobacteriaceae</taxon>
        <taxon>Gulbenkiania</taxon>
    </lineage>
</organism>
<dbReference type="EMBL" id="CYHA01000001">
    <property type="protein sequence ID" value="CUA81378.1"/>
    <property type="molecule type" value="Genomic_DNA"/>
</dbReference>
<dbReference type="STRING" id="375574.GCA_001418035_00020"/>
<evidence type="ECO:0000259" key="9">
    <source>
        <dbReference type="PROSITE" id="PS50113"/>
    </source>
</evidence>
<evidence type="ECO:0000313" key="10">
    <source>
        <dbReference type="EMBL" id="CUA81378.1"/>
    </source>
</evidence>
<evidence type="ECO:0000259" key="8">
    <source>
        <dbReference type="PROSITE" id="PS50112"/>
    </source>
</evidence>
<dbReference type="SUPFAM" id="SSF55874">
    <property type="entry name" value="ATPase domain of HSP90 chaperone/DNA topoisomerase II/histidine kinase"/>
    <property type="match status" value="1"/>
</dbReference>
<dbReference type="GO" id="GO:0006355">
    <property type="term" value="P:regulation of DNA-templated transcription"/>
    <property type="evidence" value="ECO:0007669"/>
    <property type="project" value="InterPro"/>
</dbReference>
<dbReference type="Pfam" id="PF02518">
    <property type="entry name" value="HATPase_c"/>
    <property type="match status" value="1"/>
</dbReference>
<dbReference type="InterPro" id="IPR013767">
    <property type="entry name" value="PAS_fold"/>
</dbReference>
<dbReference type="OrthoDB" id="1931120at2"/>
<dbReference type="SUPFAM" id="SSF55785">
    <property type="entry name" value="PYP-like sensor domain (PAS domain)"/>
    <property type="match status" value="3"/>
</dbReference>
<evidence type="ECO:0000313" key="11">
    <source>
        <dbReference type="Proteomes" id="UP000243535"/>
    </source>
</evidence>
<keyword evidence="5" id="KW-0418">Kinase</keyword>
<dbReference type="Pfam" id="PF00989">
    <property type="entry name" value="PAS"/>
    <property type="match status" value="1"/>
</dbReference>
<dbReference type="InterPro" id="IPR052162">
    <property type="entry name" value="Sensor_kinase/Photoreceptor"/>
</dbReference>
<sequence>MRTPRFYDFRKRGNWYRLVPSTSIVLFFLTMAMMLWTLDTREGEQLRTSLARDALWAEQTLQLRMEDNLNQVTELARGAGRGDLDESGFQIQSSQFLANTPELIGIVRADTGMILRWIAPYEAGFLTPGSGLSGESASAFVEARIRERPIYSAPYQGPAGDWRFELQVPIFRDGQFVGSMVAIFSAGSLIRRLPPAWFAEKYQLELVDKSGRELARNAQNRLRNELYETLALPGTGLSIVARPVKSAVTQSHLLQTGLIGGLTLLTLLSLVSLNRHIHRRQDAERERDRVYRLSQELLGVVRRDTTILQVNPAFGQALGYPGETLVGTSFLNYLYPDARETAREIFERLFEVDGADRFEETRVVTRGGEVRWIVWALSPLRDSGVVYLAGRDITAEKQAEEALKREFAFRQAMEDSLVVGIRAIDLTGRITYVNPAFCTITGFSAAELIGILPPYPYWRDGEGQAENRRNMELALSGAAPREGFETVLCRKDGTEFHAHLLVSPLIDPEGRHAGWMTALTDITDRQEARRRLEASHERFVTVIEGLDAAVAVVDPSSHELLFCNQRYRHWFALRDDPGGSGYCDLALLPLLERGRDDDEIDVELEQAETGRWLSIRRRPVRWVDGRQVSMVLLTDITEAHENAARYEAQLEKLQATSRLVTMGEMASTLAHELNQPLSAIANYQAGCIERLRQGRATPESLLPVMEKITAQAERAGKIVRRVREFVKQSEPNRQPCRVPDIVEATLAIAEIEARRLGTQVEVMLAPGLNPVLADPILIEQVLINLMKNGLEAMQDVPLGERYLTVRALQTSARRIEISIADRGPGVPDALKLRLFDAFFTTKPEGMGMGLNICRTIIEFHQGQLWVEDGPDGGSIFRFTLPVYEA</sequence>
<evidence type="ECO:0000256" key="6">
    <source>
        <dbReference type="SAM" id="Phobius"/>
    </source>
</evidence>
<dbReference type="PANTHER" id="PTHR43304:SF1">
    <property type="entry name" value="PAC DOMAIN-CONTAINING PROTEIN"/>
    <property type="match status" value="1"/>
</dbReference>
<dbReference type="InterPro" id="IPR003661">
    <property type="entry name" value="HisK_dim/P_dom"/>
</dbReference>
<dbReference type="SUPFAM" id="SSF47384">
    <property type="entry name" value="Homodimeric domain of signal transducing histidine kinase"/>
    <property type="match status" value="1"/>
</dbReference>
<dbReference type="PRINTS" id="PR00344">
    <property type="entry name" value="BCTRLSENSOR"/>
</dbReference>
<dbReference type="PANTHER" id="PTHR43304">
    <property type="entry name" value="PHYTOCHROME-LIKE PROTEIN CPH1"/>
    <property type="match status" value="1"/>
</dbReference>
<keyword evidence="11" id="KW-1185">Reference proteome</keyword>
<dbReference type="RefSeq" id="WP_055433048.1">
    <property type="nucleotide sequence ID" value="NZ_CYHA01000001.1"/>
</dbReference>
<dbReference type="Pfam" id="PF08448">
    <property type="entry name" value="PAS_4"/>
    <property type="match status" value="1"/>
</dbReference>
<dbReference type="InterPro" id="IPR036890">
    <property type="entry name" value="HATPase_C_sf"/>
</dbReference>
<evidence type="ECO:0000256" key="4">
    <source>
        <dbReference type="ARBA" id="ARBA00022679"/>
    </source>
</evidence>
<feature type="domain" description="PAC" evidence="9">
    <location>
        <begin position="482"/>
        <end position="534"/>
    </location>
</feature>
<dbReference type="PROSITE" id="PS50112">
    <property type="entry name" value="PAS"/>
    <property type="match status" value="2"/>
</dbReference>
<feature type="domain" description="PAS" evidence="8">
    <location>
        <begin position="283"/>
        <end position="353"/>
    </location>
</feature>